<protein>
    <submittedName>
        <fullName evidence="7">E3 ubiquitin-protein ligase RNF38</fullName>
    </submittedName>
</protein>
<keyword evidence="3" id="KW-0862">Zinc</keyword>
<dbReference type="InterPro" id="IPR013083">
    <property type="entry name" value="Znf_RING/FYVE/PHD"/>
</dbReference>
<dbReference type="EMBL" id="HBUF01544663">
    <property type="protein sequence ID" value="CAG6756413.1"/>
    <property type="molecule type" value="Transcribed_RNA"/>
</dbReference>
<dbReference type="SUPFAM" id="SSF57850">
    <property type="entry name" value="RING/U-box"/>
    <property type="match status" value="1"/>
</dbReference>
<dbReference type="PANTHER" id="PTHR46171:SF3">
    <property type="entry name" value="GH10160P"/>
    <property type="match status" value="1"/>
</dbReference>
<feature type="compositionally biased region" description="Basic residues" evidence="5">
    <location>
        <begin position="41"/>
        <end position="57"/>
    </location>
</feature>
<dbReference type="InterPro" id="IPR001841">
    <property type="entry name" value="Znf_RING"/>
</dbReference>
<dbReference type="PANTHER" id="PTHR46171">
    <property type="entry name" value="GH10160P"/>
    <property type="match status" value="1"/>
</dbReference>
<dbReference type="SMART" id="SM00184">
    <property type="entry name" value="RING"/>
    <property type="match status" value="1"/>
</dbReference>
<dbReference type="FunFam" id="3.30.40.10:FF:000024">
    <property type="entry name" value="RING finger protein 44 isoform X1"/>
    <property type="match status" value="1"/>
</dbReference>
<dbReference type="GO" id="GO:0008270">
    <property type="term" value="F:zinc ion binding"/>
    <property type="evidence" value="ECO:0007669"/>
    <property type="project" value="UniProtKB-KW"/>
</dbReference>
<dbReference type="GO" id="GO:0016567">
    <property type="term" value="P:protein ubiquitination"/>
    <property type="evidence" value="ECO:0007669"/>
    <property type="project" value="TreeGrafter"/>
</dbReference>
<evidence type="ECO:0000256" key="2">
    <source>
        <dbReference type="ARBA" id="ARBA00022771"/>
    </source>
</evidence>
<proteinExistence type="predicted"/>
<dbReference type="PROSITE" id="PS50089">
    <property type="entry name" value="ZF_RING_2"/>
    <property type="match status" value="1"/>
</dbReference>
<evidence type="ECO:0000256" key="3">
    <source>
        <dbReference type="ARBA" id="ARBA00022833"/>
    </source>
</evidence>
<evidence type="ECO:0000313" key="7">
    <source>
        <dbReference type="EMBL" id="CAG6621989.1"/>
    </source>
</evidence>
<keyword evidence="1" id="KW-0479">Metal-binding</keyword>
<dbReference type="EMBL" id="HBUF01051493">
    <property type="protein sequence ID" value="CAG6621989.1"/>
    <property type="molecule type" value="Transcribed_RNA"/>
</dbReference>
<accession>A0A8D8M4D2</accession>
<sequence length="522" mass="57953">MNQQGRNSHHRNPPPYSRHLPQQHASHPRPSQARWTPNPHPHPHTVSHPHPHPHPHTHSYSGKDYRQCFAQGDKSPPPDSCPSKQAPPTSPVVLTRTSPLPFQQMGPSIDPSSPLSTTPPLPTFMDPRPSRRSPIQLTGSPVSGTYYHYMGPGPHDEDKASGSESPVRKRRRLSHHHHHGNPVTPPPIHPRNTWERRNLRHSPASRNLLSPQYMRRSHRGYPLGGATHHPRTHPHPYMNPSPPHQTPVMLDMGGQVPVSLPLSLYSTSHSPGGVGGHFPLYPCPPPPAPPHLQHSYQIPDLMSSPPYHHSYMGASPPPELDLATPSHPHPHQFHHSAAAALVQVATSPSIFISEARAPTIEITRVRHHAVPSRSRNSLRRWRGQTLTPNNSPYPGLFHLLAMFSSAPLSPYSQAELGSPDSTETVENYEALLNLAERLGEAKPRGLNRFEIDSIPSFKFNSSKHQSDQTSCVVCMCDFEPSNVLRGLPCSHEFHAKCVDKWLKSNRTCPICRGDASGFPDSP</sequence>
<organism evidence="7">
    <name type="scientific">Cacopsylla melanoneura</name>
    <dbReference type="NCBI Taxonomy" id="428564"/>
    <lineage>
        <taxon>Eukaryota</taxon>
        <taxon>Metazoa</taxon>
        <taxon>Ecdysozoa</taxon>
        <taxon>Arthropoda</taxon>
        <taxon>Hexapoda</taxon>
        <taxon>Insecta</taxon>
        <taxon>Pterygota</taxon>
        <taxon>Neoptera</taxon>
        <taxon>Paraneoptera</taxon>
        <taxon>Hemiptera</taxon>
        <taxon>Sternorrhyncha</taxon>
        <taxon>Psylloidea</taxon>
        <taxon>Psyllidae</taxon>
        <taxon>Psyllinae</taxon>
        <taxon>Cacopsylla</taxon>
    </lineage>
</organism>
<name>A0A8D8M4D2_9HEMI</name>
<dbReference type="AlphaFoldDB" id="A0A8D8M4D2"/>
<keyword evidence="2 4" id="KW-0863">Zinc-finger</keyword>
<feature type="domain" description="RING-type" evidence="6">
    <location>
        <begin position="471"/>
        <end position="512"/>
    </location>
</feature>
<feature type="region of interest" description="Disordered" evidence="5">
    <location>
        <begin position="1"/>
        <end position="231"/>
    </location>
</feature>
<dbReference type="PRINTS" id="PR01217">
    <property type="entry name" value="PRICHEXTENSN"/>
</dbReference>
<evidence type="ECO:0000256" key="4">
    <source>
        <dbReference type="PROSITE-ProRule" id="PRU00175"/>
    </source>
</evidence>
<feature type="compositionally biased region" description="Basic residues" evidence="5">
    <location>
        <begin position="168"/>
        <end position="180"/>
    </location>
</feature>
<evidence type="ECO:0000256" key="1">
    <source>
        <dbReference type="ARBA" id="ARBA00022723"/>
    </source>
</evidence>
<evidence type="ECO:0000259" key="6">
    <source>
        <dbReference type="PROSITE" id="PS50089"/>
    </source>
</evidence>
<dbReference type="Gene3D" id="3.30.40.10">
    <property type="entry name" value="Zinc/RING finger domain, C3HC4 (zinc finger)"/>
    <property type="match status" value="1"/>
</dbReference>
<dbReference type="GO" id="GO:0061630">
    <property type="term" value="F:ubiquitin protein ligase activity"/>
    <property type="evidence" value="ECO:0007669"/>
    <property type="project" value="TreeGrafter"/>
</dbReference>
<dbReference type="Pfam" id="PF13639">
    <property type="entry name" value="zf-RING_2"/>
    <property type="match status" value="1"/>
</dbReference>
<feature type="compositionally biased region" description="Polar residues" evidence="5">
    <location>
        <begin position="133"/>
        <end position="143"/>
    </location>
</feature>
<evidence type="ECO:0000256" key="5">
    <source>
        <dbReference type="SAM" id="MobiDB-lite"/>
    </source>
</evidence>
<reference evidence="7" key="1">
    <citation type="submission" date="2021-05" db="EMBL/GenBank/DDBJ databases">
        <authorList>
            <person name="Alioto T."/>
            <person name="Alioto T."/>
            <person name="Gomez Garrido J."/>
        </authorList>
    </citation>
    <scope>NUCLEOTIDE SEQUENCE</scope>
</reference>